<sequence>MLARHIMSSPVTTIDQAASTDQCLQVISRSGFSVLPVIDEHKHLVGIVSEGDLLRSRFHGASQEDQVVSVDESVADVMTKPVIAMTADAEINALASAMLRSGLRAVPIVQEGDVIGIVTRQDLIGLLALDPDRIVDEVRHRLDLYGGPDLWAVGFVDGTLTVSGISEDDPQRGVVIALASSVPGVDEIRLQP</sequence>
<feature type="domain" description="CBS" evidence="2">
    <location>
        <begin position="7"/>
        <end position="64"/>
    </location>
</feature>
<feature type="domain" description="CBS" evidence="2">
    <location>
        <begin position="78"/>
        <end position="137"/>
    </location>
</feature>
<dbReference type="PANTHER" id="PTHR43080">
    <property type="entry name" value="CBS DOMAIN-CONTAINING PROTEIN CBSX3, MITOCHONDRIAL"/>
    <property type="match status" value="1"/>
</dbReference>
<dbReference type="Pfam" id="PF00571">
    <property type="entry name" value="CBS"/>
    <property type="match status" value="2"/>
</dbReference>
<dbReference type="Gene3D" id="3.10.580.10">
    <property type="entry name" value="CBS-domain"/>
    <property type="match status" value="1"/>
</dbReference>
<reference evidence="3" key="1">
    <citation type="submission" date="2019-07" db="EMBL/GenBank/DDBJ databases">
        <title>Genomic Encyclopedia of Type Strains, Phase IV (KMG-IV): sequencing the most valuable type-strain genomes for metagenomic binning, comparative biology and taxonomic classification.</title>
        <authorList>
            <person name="Goeker M."/>
        </authorList>
    </citation>
    <scope>NUCLEOTIDE SEQUENCE</scope>
    <source>
        <strain evidence="3">DSM 44596</strain>
    </source>
</reference>
<dbReference type="PANTHER" id="PTHR43080:SF2">
    <property type="entry name" value="CBS DOMAIN-CONTAINING PROTEIN"/>
    <property type="match status" value="1"/>
</dbReference>
<dbReference type="SUPFAM" id="SSF54631">
    <property type="entry name" value="CBS-domain pair"/>
    <property type="match status" value="1"/>
</dbReference>
<dbReference type="InterPro" id="IPR000644">
    <property type="entry name" value="CBS_dom"/>
</dbReference>
<dbReference type="InterPro" id="IPR051257">
    <property type="entry name" value="Diverse_CBS-Domain"/>
</dbReference>
<dbReference type="AlphaFoldDB" id="A0A652YM81"/>
<organism evidence="3">
    <name type="scientific">Nocardia globerula</name>
    <dbReference type="NCBI Taxonomy" id="1818"/>
    <lineage>
        <taxon>Bacteria</taxon>
        <taxon>Bacillati</taxon>
        <taxon>Actinomycetota</taxon>
        <taxon>Actinomycetes</taxon>
        <taxon>Mycobacteriales</taxon>
        <taxon>Nocardiaceae</taxon>
        <taxon>Nocardia</taxon>
    </lineage>
</organism>
<dbReference type="PROSITE" id="PS51371">
    <property type="entry name" value="CBS"/>
    <property type="match status" value="2"/>
</dbReference>
<dbReference type="EMBL" id="VNIQ01000005">
    <property type="protein sequence ID" value="TYQ02974.1"/>
    <property type="molecule type" value="Genomic_DNA"/>
</dbReference>
<evidence type="ECO:0000256" key="1">
    <source>
        <dbReference type="ARBA" id="ARBA00023122"/>
    </source>
</evidence>
<dbReference type="SMART" id="SM00116">
    <property type="entry name" value="CBS"/>
    <property type="match status" value="2"/>
</dbReference>
<dbReference type="InterPro" id="IPR046342">
    <property type="entry name" value="CBS_dom_sf"/>
</dbReference>
<proteinExistence type="predicted"/>
<gene>
    <name evidence="3" type="ORF">FNL38_105123</name>
</gene>
<keyword evidence="1" id="KW-0129">CBS domain</keyword>
<protein>
    <submittedName>
        <fullName evidence="3">CBS domain protein</fullName>
    </submittedName>
</protein>
<evidence type="ECO:0000313" key="3">
    <source>
        <dbReference type="EMBL" id="TYQ02974.1"/>
    </source>
</evidence>
<name>A0A652YM81_NOCGL</name>
<comment type="caution">
    <text evidence="3">The sequence shown here is derived from an EMBL/GenBank/DDBJ whole genome shotgun (WGS) entry which is preliminary data.</text>
</comment>
<evidence type="ECO:0000259" key="2">
    <source>
        <dbReference type="PROSITE" id="PS51371"/>
    </source>
</evidence>
<accession>A0A652YM81</accession>